<dbReference type="AlphaFoldDB" id="A0A1G7B727"/>
<proteinExistence type="predicted"/>
<dbReference type="EMBL" id="FNAO01000004">
    <property type="protein sequence ID" value="SDE22924.1"/>
    <property type="molecule type" value="Genomic_DNA"/>
</dbReference>
<reference evidence="1 2" key="1">
    <citation type="submission" date="2016-10" db="EMBL/GenBank/DDBJ databases">
        <authorList>
            <person name="de Groot N.N."/>
        </authorList>
    </citation>
    <scope>NUCLEOTIDE SEQUENCE [LARGE SCALE GENOMIC DNA]</scope>
    <source>
        <strain evidence="1 2">DSM 23421</strain>
    </source>
</reference>
<gene>
    <name evidence="1" type="ORF">SAMN05421636_10435</name>
</gene>
<name>A0A1G7B727_9FLAO</name>
<organism evidence="1 2">
    <name type="scientific">Pricia antarctica</name>
    <dbReference type="NCBI Taxonomy" id="641691"/>
    <lineage>
        <taxon>Bacteria</taxon>
        <taxon>Pseudomonadati</taxon>
        <taxon>Bacteroidota</taxon>
        <taxon>Flavobacteriia</taxon>
        <taxon>Flavobacteriales</taxon>
        <taxon>Flavobacteriaceae</taxon>
        <taxon>Pricia</taxon>
    </lineage>
</organism>
<evidence type="ECO:0000313" key="2">
    <source>
        <dbReference type="Proteomes" id="UP000199109"/>
    </source>
</evidence>
<dbReference type="STRING" id="641691.SAMN05421636_10435"/>
<sequence>MMAMSVVKSLNDAFDIGNKKGADFFKSAPLY</sequence>
<keyword evidence="2" id="KW-1185">Reference proteome</keyword>
<protein>
    <submittedName>
        <fullName evidence="1">Uncharacterized protein</fullName>
    </submittedName>
</protein>
<accession>A0A1G7B727</accession>
<evidence type="ECO:0000313" key="1">
    <source>
        <dbReference type="EMBL" id="SDE22924.1"/>
    </source>
</evidence>
<dbReference type="Proteomes" id="UP000199109">
    <property type="component" value="Unassembled WGS sequence"/>
</dbReference>